<feature type="compositionally biased region" description="Basic and acidic residues" evidence="1">
    <location>
        <begin position="147"/>
        <end position="158"/>
    </location>
</feature>
<feature type="compositionally biased region" description="Basic and acidic residues" evidence="1">
    <location>
        <begin position="82"/>
        <end position="121"/>
    </location>
</feature>
<organism evidence="4 5">
    <name type="scientific">Candidatus Dechloromonas phosphorivorans</name>
    <dbReference type="NCBI Taxonomy" id="2899244"/>
    <lineage>
        <taxon>Bacteria</taxon>
        <taxon>Pseudomonadati</taxon>
        <taxon>Pseudomonadota</taxon>
        <taxon>Betaproteobacteria</taxon>
        <taxon>Rhodocyclales</taxon>
        <taxon>Azonexaceae</taxon>
        <taxon>Dechloromonas</taxon>
    </lineage>
</organism>
<reference evidence="5" key="1">
    <citation type="journal article" date="2021" name="Nat. Commun.">
        <title>Connecting structure to function with the recovery of over 1000 high-quality metagenome-assembled genomes from activated sludge using long-read sequencing.</title>
        <authorList>
            <person name="Singleton C.M."/>
            <person name="Petriglieri F."/>
            <person name="Kristensen J.M."/>
            <person name="Kirkegaard R.H."/>
            <person name="Michaelsen T.Y."/>
            <person name="Andersen M.H."/>
            <person name="Kondrotaite Z."/>
            <person name="Karst S.M."/>
            <person name="Dueholm M.S."/>
            <person name="Nielsen P.H."/>
            <person name="Albertsen M."/>
        </authorList>
    </citation>
    <scope>NUCLEOTIDE SEQUENCE [LARGE SCALE GENOMIC DNA]</scope>
</reference>
<evidence type="ECO:0000256" key="1">
    <source>
        <dbReference type="SAM" id="MobiDB-lite"/>
    </source>
</evidence>
<evidence type="ECO:0000256" key="2">
    <source>
        <dbReference type="SAM" id="SignalP"/>
    </source>
</evidence>
<evidence type="ECO:0000313" key="4">
    <source>
        <dbReference type="EMBL" id="MBK8890693.1"/>
    </source>
</evidence>
<gene>
    <name evidence="4" type="ORF">IPN75_09950</name>
</gene>
<dbReference type="AlphaFoldDB" id="A0A9D7LR90"/>
<name>A0A9D7LR90_9RHOO</name>
<dbReference type="EMBL" id="JADKBR010000011">
    <property type="protein sequence ID" value="MBK8890693.1"/>
    <property type="molecule type" value="Genomic_DNA"/>
</dbReference>
<feature type="region of interest" description="Disordered" evidence="1">
    <location>
        <begin position="28"/>
        <end position="166"/>
    </location>
</feature>
<feature type="chain" id="PRO_5038811474" evidence="2">
    <location>
        <begin position="23"/>
        <end position="166"/>
    </location>
</feature>
<feature type="compositionally biased region" description="Polar residues" evidence="1">
    <location>
        <begin position="64"/>
        <end position="81"/>
    </location>
</feature>
<protein>
    <submittedName>
        <fullName evidence="4">DUF4124 domain-containing protein</fullName>
    </submittedName>
</protein>
<accession>A0A9D7LR90</accession>
<dbReference type="Proteomes" id="UP000808146">
    <property type="component" value="Unassembled WGS sequence"/>
</dbReference>
<feature type="domain" description="DUF4124" evidence="3">
    <location>
        <begin position="19"/>
        <end position="65"/>
    </location>
</feature>
<dbReference type="Pfam" id="PF13511">
    <property type="entry name" value="DUF4124"/>
    <property type="match status" value="1"/>
</dbReference>
<dbReference type="InterPro" id="IPR025392">
    <property type="entry name" value="DUF4124"/>
</dbReference>
<sequence length="166" mass="17820">MKTPLIFALLIASTATVINANAQTYQWKDSSGRTVISDTPPPASVRNARAIGTSPPPSIGAPTTDASQATGGAQSADAQKTTGEKDMEFKKRQQEAKEKADKDAKETAAATQKRENCERARTHLSALESGRRMILPDGKGGETFLEDAQRGDEIERTRNTIAESCK</sequence>
<evidence type="ECO:0000259" key="3">
    <source>
        <dbReference type="Pfam" id="PF13511"/>
    </source>
</evidence>
<feature type="signal peptide" evidence="2">
    <location>
        <begin position="1"/>
        <end position="22"/>
    </location>
</feature>
<comment type="caution">
    <text evidence="4">The sequence shown here is derived from an EMBL/GenBank/DDBJ whole genome shotgun (WGS) entry which is preliminary data.</text>
</comment>
<proteinExistence type="predicted"/>
<evidence type="ECO:0000313" key="5">
    <source>
        <dbReference type="Proteomes" id="UP000808146"/>
    </source>
</evidence>
<feature type="compositionally biased region" description="Polar residues" evidence="1">
    <location>
        <begin position="28"/>
        <end position="37"/>
    </location>
</feature>
<keyword evidence="2" id="KW-0732">Signal</keyword>